<keyword evidence="4" id="KW-1185">Reference proteome</keyword>
<accession>A0ABW2GQG3</accession>
<dbReference type="Gene3D" id="3.30.70.1060">
    <property type="entry name" value="Dimeric alpha+beta barrel"/>
    <property type="match status" value="1"/>
</dbReference>
<evidence type="ECO:0000313" key="3">
    <source>
        <dbReference type="EMBL" id="MFC7241090.1"/>
    </source>
</evidence>
<evidence type="ECO:0000259" key="2">
    <source>
        <dbReference type="Pfam" id="PF03795"/>
    </source>
</evidence>
<dbReference type="InterPro" id="IPR005545">
    <property type="entry name" value="YCII"/>
</dbReference>
<gene>
    <name evidence="3" type="ORF">ACFQO7_01230</name>
</gene>
<protein>
    <submittedName>
        <fullName evidence="3">YciI family protein</fullName>
    </submittedName>
</protein>
<evidence type="ECO:0000256" key="1">
    <source>
        <dbReference type="ARBA" id="ARBA00007689"/>
    </source>
</evidence>
<name>A0ABW2GQG3_9ACTN</name>
<dbReference type="Pfam" id="PF03795">
    <property type="entry name" value="YCII"/>
    <property type="match status" value="1"/>
</dbReference>
<dbReference type="SUPFAM" id="SSF54909">
    <property type="entry name" value="Dimeric alpha+beta barrel"/>
    <property type="match status" value="1"/>
</dbReference>
<reference evidence="4" key="1">
    <citation type="journal article" date="2019" name="Int. J. Syst. Evol. Microbiol.">
        <title>The Global Catalogue of Microorganisms (GCM) 10K type strain sequencing project: providing services to taxonomists for standard genome sequencing and annotation.</title>
        <authorList>
            <consortium name="The Broad Institute Genomics Platform"/>
            <consortium name="The Broad Institute Genome Sequencing Center for Infectious Disease"/>
            <person name="Wu L."/>
            <person name="Ma J."/>
        </authorList>
    </citation>
    <scope>NUCLEOTIDE SEQUENCE [LARGE SCALE GENOMIC DNA]</scope>
    <source>
        <strain evidence="4">CGMCC 1.9106</strain>
    </source>
</reference>
<comment type="similarity">
    <text evidence="1">Belongs to the YciI family.</text>
</comment>
<evidence type="ECO:0000313" key="4">
    <source>
        <dbReference type="Proteomes" id="UP001596392"/>
    </source>
</evidence>
<dbReference type="RefSeq" id="WP_376804580.1">
    <property type="nucleotide sequence ID" value="NZ_JBHTAC010000001.1"/>
</dbReference>
<comment type="caution">
    <text evidence="3">The sequence shown here is derived from an EMBL/GenBank/DDBJ whole genome shotgun (WGS) entry which is preliminary data.</text>
</comment>
<dbReference type="Proteomes" id="UP001596392">
    <property type="component" value="Unassembled WGS sequence"/>
</dbReference>
<organism evidence="3 4">
    <name type="scientific">Catellatospora aurea</name>
    <dbReference type="NCBI Taxonomy" id="1337874"/>
    <lineage>
        <taxon>Bacteria</taxon>
        <taxon>Bacillati</taxon>
        <taxon>Actinomycetota</taxon>
        <taxon>Actinomycetes</taxon>
        <taxon>Micromonosporales</taxon>
        <taxon>Micromonosporaceae</taxon>
        <taxon>Catellatospora</taxon>
    </lineage>
</organism>
<feature type="domain" description="YCII-related" evidence="2">
    <location>
        <begin position="23"/>
        <end position="90"/>
    </location>
</feature>
<dbReference type="InterPro" id="IPR011008">
    <property type="entry name" value="Dimeric_a/b-barrel"/>
</dbReference>
<dbReference type="EMBL" id="JBHTAC010000001">
    <property type="protein sequence ID" value="MFC7241090.1"/>
    <property type="molecule type" value="Genomic_DNA"/>
</dbReference>
<sequence length="113" mass="12430">MELESFELVMLRRPANPPEYDDVESARIQAEHLAYLSGLRASGHVVTNGPVIEPADESLRGLVFFRTGSLDEARRLAEQDPAVRAGRLVADVMTWWCPPGTMAAPGRTITLPD</sequence>
<proteinExistence type="inferred from homology"/>